<evidence type="ECO:0000256" key="1">
    <source>
        <dbReference type="ARBA" id="ARBA00005939"/>
    </source>
</evidence>
<organism evidence="2 3">
    <name type="scientific">Bos indicus x Bos taurus</name>
    <name type="common">Hybrid cattle</name>
    <dbReference type="NCBI Taxonomy" id="30522"/>
    <lineage>
        <taxon>Eukaryota</taxon>
        <taxon>Metazoa</taxon>
        <taxon>Chordata</taxon>
        <taxon>Craniata</taxon>
        <taxon>Vertebrata</taxon>
        <taxon>Euteleostomi</taxon>
        <taxon>Mammalia</taxon>
        <taxon>Eutheria</taxon>
        <taxon>Laurasiatheria</taxon>
        <taxon>Artiodactyla</taxon>
        <taxon>Ruminantia</taxon>
        <taxon>Pecora</taxon>
        <taxon>Bovidae</taxon>
        <taxon>Bovinae</taxon>
        <taxon>Bos</taxon>
    </lineage>
</organism>
<protein>
    <submittedName>
        <fullName evidence="2">DiGeorge syndrome critical region 6 like</fullName>
    </submittedName>
</protein>
<dbReference type="Pfam" id="PF07324">
    <property type="entry name" value="DGCR6"/>
    <property type="match status" value="1"/>
</dbReference>
<dbReference type="PANTHER" id="PTHR13054:SF2">
    <property type="entry name" value="PROTEIN DGCR6"/>
    <property type="match status" value="1"/>
</dbReference>
<dbReference type="AlphaFoldDB" id="A0A4W2CMF6"/>
<dbReference type="PANTHER" id="PTHR13054">
    <property type="entry name" value="DIGEORGE SYNDROME CRITICAL REGION 6 DGCR6 FAMILY MEMBER"/>
    <property type="match status" value="1"/>
</dbReference>
<reference evidence="2" key="2">
    <citation type="submission" date="2025-08" db="UniProtKB">
        <authorList>
            <consortium name="Ensembl"/>
        </authorList>
    </citation>
    <scope>IDENTIFICATION</scope>
</reference>
<comment type="similarity">
    <text evidence="1">Belongs to the gonadal family.</text>
</comment>
<reference evidence="2" key="3">
    <citation type="submission" date="2025-09" db="UniProtKB">
        <authorList>
            <consortium name="Ensembl"/>
        </authorList>
    </citation>
    <scope>IDENTIFICATION</scope>
</reference>
<accession>A0A4W2CMF6</accession>
<name>A0A4W2CMF6_BOBOX</name>
<sequence>MERCSGALEEAADGARQQERHYQLLSALQGLVKELPSSFQQRLSYTTLSDLALALLDGTVFEIVQGLLEIQHLTEKSLYNQRLRLQNEHRVLRQALRQKHQEAQQACRPHNLPVLQAAQQRELEAVEHRIREEQRAMDQKIVLELDRKVADQQSTLEKAGVAGFYVTTNPQVSAVGLAWHSLGATGPQRPHPLWGSSWSLRGLCCQRTSQLPAGHRPPCSGLLCPTGPSSAVPCIPAYLHVCQARAAANAAASALSGRQWPDFPYGLPT</sequence>
<proteinExistence type="inferred from homology"/>
<reference evidence="2 3" key="1">
    <citation type="submission" date="2018-11" db="EMBL/GenBank/DDBJ databases">
        <title>Haplotype-resolved cattle genomes.</title>
        <authorList>
            <person name="Low W.Y."/>
            <person name="Tearle R."/>
            <person name="Bickhart D.M."/>
            <person name="Rosen B.D."/>
            <person name="Koren S."/>
            <person name="Rhie A."/>
            <person name="Hiendleder S."/>
            <person name="Phillippy A.M."/>
            <person name="Smith T.P.L."/>
            <person name="Williams J.L."/>
        </authorList>
    </citation>
    <scope>NUCLEOTIDE SEQUENCE [LARGE SCALE GENOMIC DNA]</scope>
</reference>
<keyword evidence="3" id="KW-1185">Reference proteome</keyword>
<evidence type="ECO:0000313" key="2">
    <source>
        <dbReference type="Ensembl" id="ENSBIXP00000014307.1"/>
    </source>
</evidence>
<dbReference type="Proteomes" id="UP000314981">
    <property type="component" value="Chromosome 17"/>
</dbReference>
<dbReference type="InterPro" id="IPR010849">
    <property type="entry name" value="Gonadal"/>
</dbReference>
<dbReference type="Ensembl" id="ENSBIXT00000025137.1">
    <property type="protein sequence ID" value="ENSBIXP00000014307.1"/>
    <property type="gene ID" value="ENSBIXG00000019030.1"/>
</dbReference>
<gene>
    <name evidence="2" type="primary">DGCR6L</name>
</gene>
<evidence type="ECO:0000313" key="3">
    <source>
        <dbReference type="Proteomes" id="UP000314981"/>
    </source>
</evidence>
<dbReference type="STRING" id="30522.A0A4W2CMF6"/>